<dbReference type="Proteomes" id="UP000810252">
    <property type="component" value="Unassembled WGS sequence"/>
</dbReference>
<organism evidence="1 2">
    <name type="scientific">Candidatus Cryptobacteroides merdigallinarum</name>
    <dbReference type="NCBI Taxonomy" id="2840770"/>
    <lineage>
        <taxon>Bacteria</taxon>
        <taxon>Pseudomonadati</taxon>
        <taxon>Bacteroidota</taxon>
        <taxon>Bacteroidia</taxon>
        <taxon>Bacteroidales</taxon>
        <taxon>Candidatus Cryptobacteroides</taxon>
    </lineage>
</organism>
<dbReference type="EMBL" id="JADIMQ010000128">
    <property type="protein sequence ID" value="MBO8449406.1"/>
    <property type="molecule type" value="Genomic_DNA"/>
</dbReference>
<dbReference type="GO" id="GO:0015562">
    <property type="term" value="F:efflux transmembrane transporter activity"/>
    <property type="evidence" value="ECO:0007669"/>
    <property type="project" value="TreeGrafter"/>
</dbReference>
<reference evidence="1" key="1">
    <citation type="submission" date="2020-10" db="EMBL/GenBank/DDBJ databases">
        <authorList>
            <person name="Gilroy R."/>
        </authorList>
    </citation>
    <scope>NUCLEOTIDE SEQUENCE</scope>
    <source>
        <strain evidence="1">20514</strain>
    </source>
</reference>
<sequence length="362" mass="39062">MIKGFFGTHVVSGAIIFMTVSGCTGNRGSGDMENARLKYKPEINSVDAIRLEKKDFKIELIANGRLSAAARSSMAFKSQGIISEIAVENGQRVEKGAELAVQDATEQELETESARIALEKAELDYLDVLAGLGYPERDTASVPADIKKMARIRSGYGDAWNGLRKAEFNLAGTVLRAPFGGKVADIKLREHDMSGTEAFCTIIDDSSFDVDFTILESEYPFIRKGMDAMVTPFSGEPRTLHGKIVSVNPAIDKNGQASVKARVVNDGTLVDGMNVKVTVVRTVPDMLVVPKNAVLIRDNQEVLFRASGGKALWTYVHVLMANSAEYAVVANEERGAELSPGDSVIVSGNLNLADGSEVSVKR</sequence>
<evidence type="ECO:0000313" key="1">
    <source>
        <dbReference type="EMBL" id="MBO8449406.1"/>
    </source>
</evidence>
<comment type="caution">
    <text evidence="1">The sequence shown here is derived from an EMBL/GenBank/DDBJ whole genome shotgun (WGS) entry which is preliminary data.</text>
</comment>
<dbReference type="PANTHER" id="PTHR30469:SF38">
    <property type="entry name" value="HLYD FAMILY SECRETION PROTEIN"/>
    <property type="match status" value="1"/>
</dbReference>
<dbReference type="PANTHER" id="PTHR30469">
    <property type="entry name" value="MULTIDRUG RESISTANCE PROTEIN MDTA"/>
    <property type="match status" value="1"/>
</dbReference>
<gene>
    <name evidence="1" type="ORF">IAC29_09080</name>
</gene>
<dbReference type="PROSITE" id="PS51257">
    <property type="entry name" value="PROKAR_LIPOPROTEIN"/>
    <property type="match status" value="1"/>
</dbReference>
<name>A0A9D9EJS1_9BACT</name>
<dbReference type="Gene3D" id="2.40.420.20">
    <property type="match status" value="1"/>
</dbReference>
<dbReference type="GO" id="GO:1990281">
    <property type="term" value="C:efflux pump complex"/>
    <property type="evidence" value="ECO:0007669"/>
    <property type="project" value="TreeGrafter"/>
</dbReference>
<proteinExistence type="predicted"/>
<dbReference type="SUPFAM" id="SSF111369">
    <property type="entry name" value="HlyD-like secretion proteins"/>
    <property type="match status" value="1"/>
</dbReference>
<dbReference type="Gene3D" id="2.40.50.100">
    <property type="match status" value="1"/>
</dbReference>
<accession>A0A9D9EJS1</accession>
<dbReference type="AlphaFoldDB" id="A0A9D9EJS1"/>
<dbReference type="Gene3D" id="2.40.30.170">
    <property type="match status" value="1"/>
</dbReference>
<evidence type="ECO:0000313" key="2">
    <source>
        <dbReference type="Proteomes" id="UP000810252"/>
    </source>
</evidence>
<protein>
    <submittedName>
        <fullName evidence="1">HlyD family efflux transporter periplasmic adaptor subunit</fullName>
    </submittedName>
</protein>
<reference evidence="1" key="2">
    <citation type="journal article" date="2021" name="PeerJ">
        <title>Extensive microbial diversity within the chicken gut microbiome revealed by metagenomics and culture.</title>
        <authorList>
            <person name="Gilroy R."/>
            <person name="Ravi A."/>
            <person name="Getino M."/>
            <person name="Pursley I."/>
            <person name="Horton D.L."/>
            <person name="Alikhan N.F."/>
            <person name="Baker D."/>
            <person name="Gharbi K."/>
            <person name="Hall N."/>
            <person name="Watson M."/>
            <person name="Adriaenssens E.M."/>
            <person name="Foster-Nyarko E."/>
            <person name="Jarju S."/>
            <person name="Secka A."/>
            <person name="Antonio M."/>
            <person name="Oren A."/>
            <person name="Chaudhuri R.R."/>
            <person name="La Ragione R."/>
            <person name="Hildebrand F."/>
            <person name="Pallen M.J."/>
        </authorList>
    </citation>
    <scope>NUCLEOTIDE SEQUENCE</scope>
    <source>
        <strain evidence="1">20514</strain>
    </source>
</reference>